<feature type="transmembrane region" description="Helical" evidence="1">
    <location>
        <begin position="261"/>
        <end position="286"/>
    </location>
</feature>
<reference evidence="2 3" key="1">
    <citation type="journal article" date="2018" name="Biotechnol. Biofuels">
        <title>Integrative visual omics of the white-rot fungus Polyporus brumalis exposes the biotechnological potential of its oxidative enzymes for delignifying raw plant biomass.</title>
        <authorList>
            <person name="Miyauchi S."/>
            <person name="Rancon A."/>
            <person name="Drula E."/>
            <person name="Hage H."/>
            <person name="Chaduli D."/>
            <person name="Favel A."/>
            <person name="Grisel S."/>
            <person name="Henrissat B."/>
            <person name="Herpoel-Gimbert I."/>
            <person name="Ruiz-Duenas F.J."/>
            <person name="Chevret D."/>
            <person name="Hainaut M."/>
            <person name="Lin J."/>
            <person name="Wang M."/>
            <person name="Pangilinan J."/>
            <person name="Lipzen A."/>
            <person name="Lesage-Meessen L."/>
            <person name="Navarro D."/>
            <person name="Riley R."/>
            <person name="Grigoriev I.V."/>
            <person name="Zhou S."/>
            <person name="Raouche S."/>
            <person name="Rosso M.N."/>
        </authorList>
    </citation>
    <scope>NUCLEOTIDE SEQUENCE [LARGE SCALE GENOMIC DNA]</scope>
    <source>
        <strain evidence="2 3">BRFM 1820</strain>
    </source>
</reference>
<proteinExistence type="predicted"/>
<name>A0A371DP63_9APHY</name>
<dbReference type="EMBL" id="KZ857385">
    <property type="protein sequence ID" value="RDX54309.1"/>
    <property type="molecule type" value="Genomic_DNA"/>
</dbReference>
<dbReference type="Proteomes" id="UP000256964">
    <property type="component" value="Unassembled WGS sequence"/>
</dbReference>
<protein>
    <submittedName>
        <fullName evidence="2">Uncharacterized protein</fullName>
    </submittedName>
</protein>
<feature type="transmembrane region" description="Helical" evidence="1">
    <location>
        <begin position="88"/>
        <end position="112"/>
    </location>
</feature>
<accession>A0A371DP63</accession>
<dbReference type="OrthoDB" id="3214103at2759"/>
<feature type="transmembrane region" description="Helical" evidence="1">
    <location>
        <begin position="52"/>
        <end position="76"/>
    </location>
</feature>
<gene>
    <name evidence="2" type="ORF">OH76DRAFT_1082402</name>
</gene>
<evidence type="ECO:0000256" key="1">
    <source>
        <dbReference type="SAM" id="Phobius"/>
    </source>
</evidence>
<keyword evidence="1" id="KW-0812">Transmembrane</keyword>
<evidence type="ECO:0000313" key="2">
    <source>
        <dbReference type="EMBL" id="RDX54309.1"/>
    </source>
</evidence>
<dbReference type="AlphaFoldDB" id="A0A371DP63"/>
<keyword evidence="3" id="KW-1185">Reference proteome</keyword>
<keyword evidence="1" id="KW-1133">Transmembrane helix</keyword>
<feature type="transmembrane region" description="Helical" evidence="1">
    <location>
        <begin position="349"/>
        <end position="367"/>
    </location>
</feature>
<sequence>MATGSILAFRDPILDANISQAALDNLTLALSAMQREAAVAYAFEDSYLKESIITVALSTMFFGLFTVLAGVAAYVLSSKGIKRTTTAIMLTAILLMWMSTVAYWIGTIVAAAEAYTRVHNLMLRSLGQANMMQDCLYPPTANSHVAPKGCQRVPETEPLYNIEEYEIHDCIGTVALTVNVIIGDTIVWWRALVLWPDNRVVRSVCAIMILLTTVTGVMDAKDACKVVEEVIHDFTHPAPGSSSAVVYVSGSTTGIWFGGDVWGYIALLFSLSTNIVATTLIAYRAWEHRRIIMSYLKGSSPRTQVERTLALLVESGLLYCGLWVVIAVYELSYAASPLAVLESTGFVRFKHGLYYMMQGCIVPLIVLR</sequence>
<keyword evidence="1" id="KW-0472">Membrane</keyword>
<feature type="transmembrane region" description="Helical" evidence="1">
    <location>
        <begin position="200"/>
        <end position="218"/>
    </location>
</feature>
<feature type="transmembrane region" description="Helical" evidence="1">
    <location>
        <begin position="307"/>
        <end position="329"/>
    </location>
</feature>
<evidence type="ECO:0000313" key="3">
    <source>
        <dbReference type="Proteomes" id="UP000256964"/>
    </source>
</evidence>
<feature type="transmembrane region" description="Helical" evidence="1">
    <location>
        <begin position="171"/>
        <end position="193"/>
    </location>
</feature>
<organism evidence="2 3">
    <name type="scientific">Lentinus brumalis</name>
    <dbReference type="NCBI Taxonomy" id="2498619"/>
    <lineage>
        <taxon>Eukaryota</taxon>
        <taxon>Fungi</taxon>
        <taxon>Dikarya</taxon>
        <taxon>Basidiomycota</taxon>
        <taxon>Agaricomycotina</taxon>
        <taxon>Agaricomycetes</taxon>
        <taxon>Polyporales</taxon>
        <taxon>Polyporaceae</taxon>
        <taxon>Lentinus</taxon>
    </lineage>
</organism>